<evidence type="ECO:0000313" key="3">
    <source>
        <dbReference type="Proteomes" id="UP000628079"/>
    </source>
</evidence>
<protein>
    <submittedName>
        <fullName evidence="2">Uncharacterized protein</fullName>
    </submittedName>
</protein>
<accession>A0A8H9KVS0</accession>
<reference evidence="2" key="1">
    <citation type="journal article" date="2014" name="Int. J. Syst. Evol. Microbiol.">
        <title>Complete genome sequence of Corynebacterium casei LMG S-19264T (=DSM 44701T), isolated from a smear-ripened cheese.</title>
        <authorList>
            <consortium name="US DOE Joint Genome Institute (JGI-PGF)"/>
            <person name="Walter F."/>
            <person name="Albersmeier A."/>
            <person name="Kalinowski J."/>
            <person name="Ruckert C."/>
        </authorList>
    </citation>
    <scope>NUCLEOTIDE SEQUENCE</scope>
    <source>
        <strain evidence="2">CGMCC 1.10749</strain>
    </source>
</reference>
<comment type="caution">
    <text evidence="2">The sequence shown here is derived from an EMBL/GenBank/DDBJ whole genome shotgun (WGS) entry which is preliminary data.</text>
</comment>
<dbReference type="EMBL" id="BMEA01000006">
    <property type="protein sequence ID" value="GGB90966.1"/>
    <property type="molecule type" value="Genomic_DNA"/>
</dbReference>
<proteinExistence type="predicted"/>
<organism evidence="2 3">
    <name type="scientific">Knoellia flava</name>
    <dbReference type="NCBI Taxonomy" id="913969"/>
    <lineage>
        <taxon>Bacteria</taxon>
        <taxon>Bacillati</taxon>
        <taxon>Actinomycetota</taxon>
        <taxon>Actinomycetes</taxon>
        <taxon>Micrococcales</taxon>
        <taxon>Intrasporangiaceae</taxon>
        <taxon>Knoellia</taxon>
    </lineage>
</organism>
<dbReference type="Proteomes" id="UP000628079">
    <property type="component" value="Unassembled WGS sequence"/>
</dbReference>
<name>A0A8H9KVS0_9MICO</name>
<evidence type="ECO:0000313" key="2">
    <source>
        <dbReference type="EMBL" id="GGB90966.1"/>
    </source>
</evidence>
<reference evidence="2" key="2">
    <citation type="submission" date="2020-09" db="EMBL/GenBank/DDBJ databases">
        <authorList>
            <person name="Sun Q."/>
            <person name="Zhou Y."/>
        </authorList>
    </citation>
    <scope>NUCLEOTIDE SEQUENCE</scope>
    <source>
        <strain evidence="2">CGMCC 1.10749</strain>
    </source>
</reference>
<dbReference type="AlphaFoldDB" id="A0A8H9KVS0"/>
<feature type="region of interest" description="Disordered" evidence="1">
    <location>
        <begin position="205"/>
        <end position="244"/>
    </location>
</feature>
<sequence length="315" mass="31371">MTLWSRRVSSVRLLLCAVFMGVAFILASWTSARADDKGLLSSVTGSAPTVGRVVEKATDGVVSTSAAVPVVELEPVVSPVVAEVEKVSEKPLAAVDRTTADTVETTSKALSDSTARITATVKDVAHVRAAIVDPVVEVVEVVVPIEPHGDPTDPAPLPGLPDVVDEVLDVIEPDGGAPGASRDLVAVAKPVAVAPVTTAVSSPTAVMAQTSSGKDSSRAVLSDLSGTKPAPEMTPGHGVRSSGERLPAGLPGGPLGVVAEGAIAPSSGGSSTSGGADGALMAPLFDLPELASVSVASVQLCHAPGPCADPGSRPG</sequence>
<evidence type="ECO:0000256" key="1">
    <source>
        <dbReference type="SAM" id="MobiDB-lite"/>
    </source>
</evidence>
<gene>
    <name evidence="2" type="ORF">GCM10011314_33520</name>
</gene>